<dbReference type="GO" id="GO:0016020">
    <property type="term" value="C:membrane"/>
    <property type="evidence" value="ECO:0007669"/>
    <property type="project" value="UniProtKB-SubCell"/>
</dbReference>
<dbReference type="Proteomes" id="UP000031036">
    <property type="component" value="Unassembled WGS sequence"/>
</dbReference>
<dbReference type="SMART" id="SM00181">
    <property type="entry name" value="EGF"/>
    <property type="match status" value="3"/>
</dbReference>
<dbReference type="InterPro" id="IPR051022">
    <property type="entry name" value="Notch_Cell-Fate_Det"/>
</dbReference>
<evidence type="ECO:0000256" key="5">
    <source>
        <dbReference type="ARBA" id="ARBA00023180"/>
    </source>
</evidence>
<name>A0A0B2UR95_TOXCA</name>
<evidence type="ECO:0000259" key="10">
    <source>
        <dbReference type="PROSITE" id="PS50026"/>
    </source>
</evidence>
<proteinExistence type="predicted"/>
<dbReference type="OMA" id="MPMSHIA"/>
<feature type="disulfide bond" evidence="6">
    <location>
        <begin position="372"/>
        <end position="381"/>
    </location>
</feature>
<feature type="domain" description="EGF-like" evidence="10">
    <location>
        <begin position="274"/>
        <end position="311"/>
    </location>
</feature>
<keyword evidence="8" id="KW-1133">Transmembrane helix</keyword>
<keyword evidence="8" id="KW-0812">Transmembrane</keyword>
<protein>
    <submittedName>
        <fullName evidence="11">Abnormal pharyngeal pumping eat-20</fullName>
    </submittedName>
</protein>
<feature type="region of interest" description="Disordered" evidence="7">
    <location>
        <begin position="476"/>
        <end position="543"/>
    </location>
</feature>
<dbReference type="EMBL" id="JPKZ01003105">
    <property type="protein sequence ID" value="KHN73531.1"/>
    <property type="molecule type" value="Genomic_DNA"/>
</dbReference>
<keyword evidence="3" id="KW-0677">Repeat</keyword>
<dbReference type="PROSITE" id="PS50026">
    <property type="entry name" value="EGF_3"/>
    <property type="match status" value="3"/>
</dbReference>
<evidence type="ECO:0000256" key="1">
    <source>
        <dbReference type="ARBA" id="ARBA00022536"/>
    </source>
</evidence>
<dbReference type="FunFam" id="2.10.25.10:FF:000012">
    <property type="entry name" value="Delta-like protein"/>
    <property type="match status" value="1"/>
</dbReference>
<dbReference type="AlphaFoldDB" id="A0A0B2UR95"/>
<sequence length="849" mass="90769">MWTVYSFILFLYVPLPVRMQQEAHFADPSAGRISWVIDESGLPWTGAYHFLSSLSAQSTVLLTVVDSSNGNHLGECTTSLHSSDWQRFFWTLSEDALLCNVSGSVVSKVRFPPTHNPRTFSVRILAGRGPRCFRDLIVQNERPAGCPPQLRRNLFQQTALDCGCEGEAVAVTTQSHTDAPTTSASTVGVAFPIFQLTRAPTLLNTFPNGTLPTHGQLESQLGLHLSSAATGGSDSPSRWPTEHFSSGTTPSILPGHFLPFTTPYVQGTTVRTLSTQPCAQVECQNNGTCVLGPDGQASCLCLEGFNGERCEFSVCATMPCMNGGICRASGTEASCECPPGLTGVLCEQAICDPKCENGGSCELVNDSAICQCLPGTTGINCNLIDVCVKPSTCSVFGVRARCRIDEQNFALISPIVVNASYTCECPDENNEWVNCLEMAAKSAPFSPVIEPQATTLPSFISNTAGVNHTLLLNKTDGQQESSTSGEVPFPLFASSPSMPSGFTAESTFEPRTDGTTGSSLTDESSEAAVLKTEGPKGVTTSLPDAVNETATSVGIVEVSTPPGFVHSVITANNSAFNVSVLPPFLSFTVPTITDAVTGIESTSTSSPSVPQTSLSKSESISHISGLPWSPFERVTEEGVTEPTLITKPESTMSSIVLSTTTGVMMTEKQQTESTDLDEAEQRSTTGQQMTLVTTTETLPEEEPTENSAGIWQTEMSSHMPEVHTETPEISLHGNGAGEEVVTSENDRYPTVEHTTVPATHEPVGQDTSSNQAHEVSDGTSKRSSTSWIVALVIAIVLLLLVVAAALFVLRYVQRSRKLHGKYNPAREENVLANSYSMPMTTVTKEERLI</sequence>
<keyword evidence="12" id="KW-1185">Reference proteome</keyword>
<feature type="region of interest" description="Disordered" evidence="7">
    <location>
        <begin position="757"/>
        <end position="780"/>
    </location>
</feature>
<dbReference type="SUPFAM" id="SSF57196">
    <property type="entry name" value="EGF/Laminin"/>
    <property type="match status" value="2"/>
</dbReference>
<reference evidence="11 12" key="1">
    <citation type="submission" date="2014-11" db="EMBL/GenBank/DDBJ databases">
        <title>Genetic blueprint of the zoonotic pathogen Toxocara canis.</title>
        <authorList>
            <person name="Zhu X.-Q."/>
            <person name="Korhonen P.K."/>
            <person name="Cai H."/>
            <person name="Young N.D."/>
            <person name="Nejsum P."/>
            <person name="von Samson-Himmelstjerna G."/>
            <person name="Boag P.R."/>
            <person name="Tan P."/>
            <person name="Li Q."/>
            <person name="Min J."/>
            <person name="Yang Y."/>
            <person name="Wang X."/>
            <person name="Fang X."/>
            <person name="Hall R.S."/>
            <person name="Hofmann A."/>
            <person name="Sternberg P.W."/>
            <person name="Jex A.R."/>
            <person name="Gasser R.B."/>
        </authorList>
    </citation>
    <scope>NUCLEOTIDE SEQUENCE [LARGE SCALE GENOMIC DNA]</scope>
    <source>
        <strain evidence="11">PN_DK_2014</strain>
    </source>
</reference>
<feature type="disulfide bond" evidence="6">
    <location>
        <begin position="301"/>
        <end position="310"/>
    </location>
</feature>
<evidence type="ECO:0000256" key="9">
    <source>
        <dbReference type="SAM" id="SignalP"/>
    </source>
</evidence>
<dbReference type="STRING" id="6265.A0A0B2UR95"/>
<keyword evidence="2 9" id="KW-0732">Signal</keyword>
<dbReference type="CDD" id="cd00054">
    <property type="entry name" value="EGF_CA"/>
    <property type="match status" value="3"/>
</dbReference>
<accession>A0A0B2UR95</accession>
<evidence type="ECO:0000256" key="6">
    <source>
        <dbReference type="PROSITE-ProRule" id="PRU00076"/>
    </source>
</evidence>
<evidence type="ECO:0000256" key="8">
    <source>
        <dbReference type="SAM" id="Phobius"/>
    </source>
</evidence>
<evidence type="ECO:0000256" key="4">
    <source>
        <dbReference type="ARBA" id="ARBA00023157"/>
    </source>
</evidence>
<feature type="domain" description="EGF-like" evidence="10">
    <location>
        <begin position="312"/>
        <end position="344"/>
    </location>
</feature>
<dbReference type="Pfam" id="PF12661">
    <property type="entry name" value="hEGF"/>
    <property type="match status" value="1"/>
</dbReference>
<feature type="compositionally biased region" description="Polar residues" evidence="7">
    <location>
        <begin position="476"/>
        <end position="485"/>
    </location>
</feature>
<evidence type="ECO:0000256" key="7">
    <source>
        <dbReference type="SAM" id="MobiDB-lite"/>
    </source>
</evidence>
<evidence type="ECO:0000256" key="2">
    <source>
        <dbReference type="ARBA" id="ARBA00022729"/>
    </source>
</evidence>
<feature type="disulfide bond" evidence="6">
    <location>
        <begin position="351"/>
        <end position="361"/>
    </location>
</feature>
<evidence type="ECO:0000256" key="3">
    <source>
        <dbReference type="ARBA" id="ARBA00022737"/>
    </source>
</evidence>
<feature type="compositionally biased region" description="Polar residues" evidence="7">
    <location>
        <begin position="513"/>
        <end position="522"/>
    </location>
</feature>
<keyword evidence="5" id="KW-0325">Glycoprotein</keyword>
<evidence type="ECO:0000313" key="11">
    <source>
        <dbReference type="EMBL" id="KHN73531.1"/>
    </source>
</evidence>
<feature type="signal peptide" evidence="9">
    <location>
        <begin position="1"/>
        <end position="19"/>
    </location>
</feature>
<comment type="caution">
    <text evidence="6">Lacks conserved residue(s) required for the propagation of feature annotation.</text>
</comment>
<dbReference type="InterPro" id="IPR013032">
    <property type="entry name" value="EGF-like_CS"/>
</dbReference>
<feature type="chain" id="PRO_5002076521" evidence="9">
    <location>
        <begin position="20"/>
        <end position="849"/>
    </location>
</feature>
<comment type="caution">
    <text evidence="11">The sequence shown here is derived from an EMBL/GenBank/DDBJ whole genome shotgun (WGS) entry which is preliminary data.</text>
</comment>
<feature type="transmembrane region" description="Helical" evidence="8">
    <location>
        <begin position="787"/>
        <end position="812"/>
    </location>
</feature>
<dbReference type="PROSITE" id="PS00022">
    <property type="entry name" value="EGF_1"/>
    <property type="match status" value="2"/>
</dbReference>
<dbReference type="PANTHER" id="PTHR24049">
    <property type="entry name" value="CRUMBS FAMILY MEMBER"/>
    <property type="match status" value="1"/>
</dbReference>
<gene>
    <name evidence="11" type="primary">eat-20</name>
    <name evidence="11" type="ORF">Tcan_11737</name>
</gene>
<keyword evidence="8" id="KW-0472">Membrane</keyword>
<feature type="domain" description="EGF-like" evidence="10">
    <location>
        <begin position="347"/>
        <end position="382"/>
    </location>
</feature>
<dbReference type="Gene3D" id="2.10.25.10">
    <property type="entry name" value="Laminin"/>
    <property type="match status" value="3"/>
</dbReference>
<dbReference type="GO" id="GO:0045597">
    <property type="term" value="P:positive regulation of cell differentiation"/>
    <property type="evidence" value="ECO:0007669"/>
    <property type="project" value="UniProtKB-ARBA"/>
</dbReference>
<evidence type="ECO:0000313" key="12">
    <source>
        <dbReference type="Proteomes" id="UP000031036"/>
    </source>
</evidence>
<feature type="region of interest" description="Disordered" evidence="7">
    <location>
        <begin position="227"/>
        <end position="246"/>
    </location>
</feature>
<organism evidence="11 12">
    <name type="scientific">Toxocara canis</name>
    <name type="common">Canine roundworm</name>
    <dbReference type="NCBI Taxonomy" id="6265"/>
    <lineage>
        <taxon>Eukaryota</taxon>
        <taxon>Metazoa</taxon>
        <taxon>Ecdysozoa</taxon>
        <taxon>Nematoda</taxon>
        <taxon>Chromadorea</taxon>
        <taxon>Rhabditida</taxon>
        <taxon>Spirurina</taxon>
        <taxon>Ascaridomorpha</taxon>
        <taxon>Ascaridoidea</taxon>
        <taxon>Toxocaridae</taxon>
        <taxon>Toxocara</taxon>
    </lineage>
</organism>
<feature type="compositionally biased region" description="Polar residues" evidence="7">
    <location>
        <begin position="494"/>
        <end position="506"/>
    </location>
</feature>
<keyword evidence="4 6" id="KW-1015">Disulfide bond</keyword>
<dbReference type="InterPro" id="IPR000742">
    <property type="entry name" value="EGF"/>
</dbReference>
<dbReference type="OrthoDB" id="283575at2759"/>
<dbReference type="Pfam" id="PF00008">
    <property type="entry name" value="EGF"/>
    <property type="match status" value="2"/>
</dbReference>
<dbReference type="PROSITE" id="PS01186">
    <property type="entry name" value="EGF_2"/>
    <property type="match status" value="1"/>
</dbReference>
<keyword evidence="1 6" id="KW-0245">EGF-like domain</keyword>